<dbReference type="Pfam" id="PF13302">
    <property type="entry name" value="Acetyltransf_3"/>
    <property type="match status" value="1"/>
</dbReference>
<dbReference type="EMBL" id="JAUBYV010000004">
    <property type="protein sequence ID" value="KAK2627113.1"/>
    <property type="molecule type" value="Genomic_DNA"/>
</dbReference>
<accession>A0AAD9SYZ3</accession>
<dbReference type="Proteomes" id="UP001285354">
    <property type="component" value="Unassembled WGS sequence"/>
</dbReference>
<name>A0AAD9SYZ3_9HELO</name>
<protein>
    <recommendedName>
        <fullName evidence="2">N-acetyltransferase domain-containing protein</fullName>
    </recommendedName>
</protein>
<organism evidence="3 4">
    <name type="scientific">Diplocarpon rosae</name>
    <dbReference type="NCBI Taxonomy" id="946125"/>
    <lineage>
        <taxon>Eukaryota</taxon>
        <taxon>Fungi</taxon>
        <taxon>Dikarya</taxon>
        <taxon>Ascomycota</taxon>
        <taxon>Pezizomycotina</taxon>
        <taxon>Leotiomycetes</taxon>
        <taxon>Helotiales</taxon>
        <taxon>Drepanopezizaceae</taxon>
        <taxon>Diplocarpon</taxon>
    </lineage>
</organism>
<dbReference type="InterPro" id="IPR051531">
    <property type="entry name" value="N-acetyltransferase"/>
</dbReference>
<gene>
    <name evidence="3" type="ORF">QTJ16_003079</name>
</gene>
<dbReference type="PANTHER" id="PTHR43792:SF1">
    <property type="entry name" value="N-ACETYLTRANSFERASE DOMAIN-CONTAINING PROTEIN"/>
    <property type="match status" value="1"/>
</dbReference>
<feature type="region of interest" description="Disordered" evidence="1">
    <location>
        <begin position="1"/>
        <end position="21"/>
    </location>
</feature>
<feature type="domain" description="N-acetyltransferase" evidence="2">
    <location>
        <begin position="7"/>
        <end position="139"/>
    </location>
</feature>
<reference evidence="3" key="1">
    <citation type="submission" date="2023-06" db="EMBL/GenBank/DDBJ databases">
        <title>Draft genome of Marssonina rosae.</title>
        <authorList>
            <person name="Cheng Q."/>
        </authorList>
    </citation>
    <scope>NUCLEOTIDE SEQUENCE</scope>
    <source>
        <strain evidence="3">R4</strain>
    </source>
</reference>
<proteinExistence type="predicted"/>
<dbReference type="SUPFAM" id="SSF55729">
    <property type="entry name" value="Acyl-CoA N-acyltransferases (Nat)"/>
    <property type="match status" value="1"/>
</dbReference>
<comment type="caution">
    <text evidence="3">The sequence shown here is derived from an EMBL/GenBank/DDBJ whole genome shotgun (WGS) entry which is preliminary data.</text>
</comment>
<evidence type="ECO:0000313" key="4">
    <source>
        <dbReference type="Proteomes" id="UP001285354"/>
    </source>
</evidence>
<keyword evidence="4" id="KW-1185">Reference proteome</keyword>
<evidence type="ECO:0000256" key="1">
    <source>
        <dbReference type="SAM" id="MobiDB-lite"/>
    </source>
</evidence>
<dbReference type="Gene3D" id="3.40.630.30">
    <property type="match status" value="1"/>
</dbReference>
<dbReference type="GO" id="GO:0016747">
    <property type="term" value="F:acyltransferase activity, transferring groups other than amino-acyl groups"/>
    <property type="evidence" value="ECO:0007669"/>
    <property type="project" value="InterPro"/>
</dbReference>
<dbReference type="InterPro" id="IPR000182">
    <property type="entry name" value="GNAT_dom"/>
</dbReference>
<sequence length="175" mass="19791">MRSPTTSLSESLQNLREYTPTPDKPWNQRWAILRKDHDAASKPSMIGVIGIPREAEIGYRIHPDHWGKGYMSEALTLFLEMWWALDGGYLLPHSFLPPPLMKGVCLAHANPNQKYAQLFAAADPENLASTRILIKHGFKKGEYKKDFYARASLGGKVKSDLQFFYLDRPSKGKSG</sequence>
<feature type="compositionally biased region" description="Polar residues" evidence="1">
    <location>
        <begin position="1"/>
        <end position="16"/>
    </location>
</feature>
<dbReference type="InterPro" id="IPR016181">
    <property type="entry name" value="Acyl_CoA_acyltransferase"/>
</dbReference>
<dbReference type="PANTHER" id="PTHR43792">
    <property type="entry name" value="GNAT FAMILY, PUTATIVE (AFU_ORTHOLOGUE AFUA_3G00765)-RELATED-RELATED"/>
    <property type="match status" value="1"/>
</dbReference>
<dbReference type="AlphaFoldDB" id="A0AAD9SYZ3"/>
<evidence type="ECO:0000313" key="3">
    <source>
        <dbReference type="EMBL" id="KAK2627113.1"/>
    </source>
</evidence>
<evidence type="ECO:0000259" key="2">
    <source>
        <dbReference type="Pfam" id="PF13302"/>
    </source>
</evidence>